<dbReference type="AlphaFoldDB" id="A0A4Q7ZJK9"/>
<dbReference type="Pfam" id="PF05922">
    <property type="entry name" value="Inhibitor_I9"/>
    <property type="match status" value="1"/>
</dbReference>
<evidence type="ECO:0000313" key="11">
    <source>
        <dbReference type="Proteomes" id="UP000292564"/>
    </source>
</evidence>
<dbReference type="GO" id="GO:0006508">
    <property type="term" value="P:proteolysis"/>
    <property type="evidence" value="ECO:0007669"/>
    <property type="project" value="UniProtKB-KW"/>
</dbReference>
<organism evidence="10 11">
    <name type="scientific">Krasilnikovia cinnamomea</name>
    <dbReference type="NCBI Taxonomy" id="349313"/>
    <lineage>
        <taxon>Bacteria</taxon>
        <taxon>Bacillati</taxon>
        <taxon>Actinomycetota</taxon>
        <taxon>Actinomycetes</taxon>
        <taxon>Micromonosporales</taxon>
        <taxon>Micromonosporaceae</taxon>
        <taxon>Krasilnikovia</taxon>
    </lineage>
</organism>
<dbReference type="EMBL" id="SHKY01000001">
    <property type="protein sequence ID" value="RZU50435.1"/>
    <property type="molecule type" value="Genomic_DNA"/>
</dbReference>
<evidence type="ECO:0000256" key="3">
    <source>
        <dbReference type="ARBA" id="ARBA00022801"/>
    </source>
</evidence>
<dbReference type="InterPro" id="IPR050131">
    <property type="entry name" value="Peptidase_S8_subtilisin-like"/>
</dbReference>
<keyword evidence="4 6" id="KW-0720">Serine protease</keyword>
<dbReference type="Gene3D" id="3.30.70.80">
    <property type="entry name" value="Peptidase S8 propeptide/proteinase inhibitor I9"/>
    <property type="match status" value="1"/>
</dbReference>
<evidence type="ECO:0000256" key="7">
    <source>
        <dbReference type="RuleBase" id="RU003355"/>
    </source>
</evidence>
<evidence type="ECO:0000256" key="4">
    <source>
        <dbReference type="ARBA" id="ARBA00022825"/>
    </source>
</evidence>
<dbReference type="Pfam" id="PF00082">
    <property type="entry name" value="Peptidase_S8"/>
    <property type="match status" value="1"/>
</dbReference>
<dbReference type="PROSITE" id="PS00136">
    <property type="entry name" value="SUBTILASE_ASP"/>
    <property type="match status" value="1"/>
</dbReference>
<dbReference type="Pfam" id="PF01483">
    <property type="entry name" value="P_proprotein"/>
    <property type="match status" value="1"/>
</dbReference>
<dbReference type="FunFam" id="3.40.50.200:FF:000014">
    <property type="entry name" value="Proteinase K"/>
    <property type="match status" value="1"/>
</dbReference>
<comment type="caution">
    <text evidence="10">The sequence shown here is derived from an EMBL/GenBank/DDBJ whole genome shotgun (WGS) entry which is preliminary data.</text>
</comment>
<name>A0A4Q7ZJK9_9ACTN</name>
<keyword evidence="8" id="KW-0732">Signal</keyword>
<dbReference type="InterPro" id="IPR037045">
    <property type="entry name" value="S8pro/Inhibitor_I9_sf"/>
</dbReference>
<comment type="similarity">
    <text evidence="1 6 7">Belongs to the peptidase S8 family.</text>
</comment>
<dbReference type="InterPro" id="IPR015500">
    <property type="entry name" value="Peptidase_S8_subtilisin-rel"/>
</dbReference>
<dbReference type="InterPro" id="IPR022398">
    <property type="entry name" value="Peptidase_S8_His-AS"/>
</dbReference>
<dbReference type="PROSITE" id="PS51829">
    <property type="entry name" value="P_HOMO_B"/>
    <property type="match status" value="1"/>
</dbReference>
<reference evidence="10 11" key="1">
    <citation type="submission" date="2019-02" db="EMBL/GenBank/DDBJ databases">
        <title>Sequencing the genomes of 1000 actinobacteria strains.</title>
        <authorList>
            <person name="Klenk H.-P."/>
        </authorList>
    </citation>
    <scope>NUCLEOTIDE SEQUENCE [LARGE SCALE GENOMIC DNA]</scope>
    <source>
        <strain evidence="10 11">DSM 45162</strain>
    </source>
</reference>
<dbReference type="GO" id="GO:0004252">
    <property type="term" value="F:serine-type endopeptidase activity"/>
    <property type="evidence" value="ECO:0007669"/>
    <property type="project" value="UniProtKB-UniRule"/>
</dbReference>
<dbReference type="PRINTS" id="PR00723">
    <property type="entry name" value="SUBTILISIN"/>
</dbReference>
<evidence type="ECO:0000256" key="2">
    <source>
        <dbReference type="ARBA" id="ARBA00022670"/>
    </source>
</evidence>
<evidence type="ECO:0000256" key="5">
    <source>
        <dbReference type="PIRSR" id="PIRSR615500-1"/>
    </source>
</evidence>
<dbReference type="Gene3D" id="2.60.120.260">
    <property type="entry name" value="Galactose-binding domain-like"/>
    <property type="match status" value="1"/>
</dbReference>
<dbReference type="InterPro" id="IPR034193">
    <property type="entry name" value="PCSK9_ProteinaseK-like"/>
</dbReference>
<evidence type="ECO:0000256" key="6">
    <source>
        <dbReference type="PROSITE-ProRule" id="PRU01240"/>
    </source>
</evidence>
<feature type="active site" description="Charge relay system" evidence="5 6">
    <location>
        <position position="192"/>
    </location>
</feature>
<dbReference type="SUPFAM" id="SSF54897">
    <property type="entry name" value="Protease propeptides/inhibitors"/>
    <property type="match status" value="1"/>
</dbReference>
<feature type="domain" description="P/Homo B" evidence="9">
    <location>
        <begin position="401"/>
        <end position="530"/>
    </location>
</feature>
<dbReference type="Proteomes" id="UP000292564">
    <property type="component" value="Unassembled WGS sequence"/>
</dbReference>
<dbReference type="InterPro" id="IPR036852">
    <property type="entry name" value="Peptidase_S8/S53_dom_sf"/>
</dbReference>
<dbReference type="PROSITE" id="PS00137">
    <property type="entry name" value="SUBTILASE_HIS"/>
    <property type="match status" value="1"/>
</dbReference>
<gene>
    <name evidence="10" type="ORF">EV385_2207</name>
</gene>
<dbReference type="InterPro" id="IPR008979">
    <property type="entry name" value="Galactose-bd-like_sf"/>
</dbReference>
<dbReference type="GO" id="GO:0005615">
    <property type="term" value="C:extracellular space"/>
    <property type="evidence" value="ECO:0007669"/>
    <property type="project" value="TreeGrafter"/>
</dbReference>
<feature type="active site" description="Charge relay system" evidence="5 6">
    <location>
        <position position="344"/>
    </location>
</feature>
<dbReference type="OrthoDB" id="9798386at2"/>
<sequence>MISIARLAMAAGLATAAVLTATVGPALAETPTAPTGTVLAAEPGEAISNSYIVVLKPDSAAAEQVTSASQQMARKYGGEIEDNYLTAVRGFHIRMTATQAARLAADPAVQYVEQDAKISLADTQSDPAWGLDRIDQRALPLSDSYTYRSASNVTAYVLDTGIRLGHTEFGGRARNGWDFIDGDSVAQDCNGHGTHVAGTIGGTTTGVAKDVQLVGVRVLDCNGSGSYSAIIAGVDWVTTHAAKPAVANMSLGGSRSTALNAAVANSIAAGITYAVAAGNSDADACQYSPSSAPAAITVGATGSDDARAWFSNYGTCVDLFAPGVDITSAWHNSDTATADLSGTSMASPHVAGAAALALAAHPSWSPAQVRDDLVGTTTTNVVTSPGTGSPNRLLYTGADSVAPTTPTRAPAPKAPQCGPFTNASGVAIRGGQTVKRGRAVSTCSGRASTTSSVTVRVRSPYRARFVAVLVTSGGRTRVLKTATTTARDGNVVMTYRLNLSSYRRNGTWTLRITNPRGARTGYLDSWTLAL</sequence>
<dbReference type="InterPro" id="IPR023828">
    <property type="entry name" value="Peptidase_S8_Ser-AS"/>
</dbReference>
<evidence type="ECO:0000259" key="9">
    <source>
        <dbReference type="PROSITE" id="PS51829"/>
    </source>
</evidence>
<dbReference type="InterPro" id="IPR010259">
    <property type="entry name" value="S8pro/Inhibitor_I9"/>
</dbReference>
<protein>
    <submittedName>
        <fullName evidence="10">Subtilisin family serine protease</fullName>
    </submittedName>
</protein>
<dbReference type="SUPFAM" id="SSF49785">
    <property type="entry name" value="Galactose-binding domain-like"/>
    <property type="match status" value="1"/>
</dbReference>
<keyword evidence="11" id="KW-1185">Reference proteome</keyword>
<feature type="chain" id="PRO_5020201081" evidence="8">
    <location>
        <begin position="29"/>
        <end position="530"/>
    </location>
</feature>
<dbReference type="InterPro" id="IPR000209">
    <property type="entry name" value="Peptidase_S8/S53_dom"/>
</dbReference>
<feature type="active site" description="Charge relay system" evidence="5 6">
    <location>
        <position position="159"/>
    </location>
</feature>
<dbReference type="PROSITE" id="PS00138">
    <property type="entry name" value="SUBTILASE_SER"/>
    <property type="match status" value="1"/>
</dbReference>
<dbReference type="Gene3D" id="3.40.50.200">
    <property type="entry name" value="Peptidase S8/S53 domain"/>
    <property type="match status" value="1"/>
</dbReference>
<feature type="signal peptide" evidence="8">
    <location>
        <begin position="1"/>
        <end position="28"/>
    </location>
</feature>
<dbReference type="PANTHER" id="PTHR43806">
    <property type="entry name" value="PEPTIDASE S8"/>
    <property type="match status" value="1"/>
</dbReference>
<evidence type="ECO:0000313" key="10">
    <source>
        <dbReference type="EMBL" id="RZU50435.1"/>
    </source>
</evidence>
<dbReference type="InterPro" id="IPR023827">
    <property type="entry name" value="Peptidase_S8_Asp-AS"/>
</dbReference>
<evidence type="ECO:0000256" key="1">
    <source>
        <dbReference type="ARBA" id="ARBA00011073"/>
    </source>
</evidence>
<dbReference type="PROSITE" id="PS51892">
    <property type="entry name" value="SUBTILASE"/>
    <property type="match status" value="1"/>
</dbReference>
<dbReference type="PANTHER" id="PTHR43806:SF11">
    <property type="entry name" value="CEREVISIN-RELATED"/>
    <property type="match status" value="1"/>
</dbReference>
<dbReference type="SUPFAM" id="SSF52743">
    <property type="entry name" value="Subtilisin-like"/>
    <property type="match status" value="1"/>
</dbReference>
<dbReference type="InterPro" id="IPR002884">
    <property type="entry name" value="P_dom"/>
</dbReference>
<keyword evidence="2 6" id="KW-0645">Protease</keyword>
<proteinExistence type="inferred from homology"/>
<evidence type="ECO:0000256" key="8">
    <source>
        <dbReference type="SAM" id="SignalP"/>
    </source>
</evidence>
<accession>A0A4Q7ZJK9</accession>
<keyword evidence="3 6" id="KW-0378">Hydrolase</keyword>
<dbReference type="CDD" id="cd04077">
    <property type="entry name" value="Peptidases_S8_PCSK9_ProteinaseK_like"/>
    <property type="match status" value="1"/>
</dbReference>